<feature type="region of interest" description="Disordered" evidence="1">
    <location>
        <begin position="1"/>
        <end position="20"/>
    </location>
</feature>
<dbReference type="OrthoDB" id="7595880at2"/>
<evidence type="ECO:0000256" key="1">
    <source>
        <dbReference type="SAM" id="MobiDB-lite"/>
    </source>
</evidence>
<gene>
    <name evidence="2" type="ORF">EOD42_14330</name>
</gene>
<name>A0A437MF45_9PROT</name>
<keyword evidence="3" id="KW-1185">Reference proteome</keyword>
<comment type="caution">
    <text evidence="2">The sequence shown here is derived from an EMBL/GenBank/DDBJ whole genome shotgun (WGS) entry which is preliminary data.</text>
</comment>
<proteinExistence type="predicted"/>
<organism evidence="2 3">
    <name type="scientific">Rhodovarius crocodyli</name>
    <dbReference type="NCBI Taxonomy" id="1979269"/>
    <lineage>
        <taxon>Bacteria</taxon>
        <taxon>Pseudomonadati</taxon>
        <taxon>Pseudomonadota</taxon>
        <taxon>Alphaproteobacteria</taxon>
        <taxon>Acetobacterales</taxon>
        <taxon>Roseomonadaceae</taxon>
        <taxon>Rhodovarius</taxon>
    </lineage>
</organism>
<dbReference type="AlphaFoldDB" id="A0A437MF45"/>
<feature type="compositionally biased region" description="Low complexity" evidence="1">
    <location>
        <begin position="1"/>
        <end position="13"/>
    </location>
</feature>
<dbReference type="RefSeq" id="WP_127788217.1">
    <property type="nucleotide sequence ID" value="NZ_SACL01000004.1"/>
</dbReference>
<dbReference type="EMBL" id="SACL01000004">
    <property type="protein sequence ID" value="RVT96284.1"/>
    <property type="molecule type" value="Genomic_DNA"/>
</dbReference>
<dbReference type="Proteomes" id="UP000282957">
    <property type="component" value="Unassembled WGS sequence"/>
</dbReference>
<evidence type="ECO:0000313" key="3">
    <source>
        <dbReference type="Proteomes" id="UP000282957"/>
    </source>
</evidence>
<evidence type="ECO:0000313" key="2">
    <source>
        <dbReference type="EMBL" id="RVT96284.1"/>
    </source>
</evidence>
<sequence length="111" mass="12311">MQTEQETPAAPAEPETEANPYRFEMSFQPAQAAIYLLARVADGDFVDCIEAREALARWKSCLATEANADAIEQLSSDEVEFDDHGVAVVEADGGYWIQGWLWVEQEAENAD</sequence>
<reference evidence="2 3" key="1">
    <citation type="submission" date="2019-01" db="EMBL/GenBank/DDBJ databases">
        <authorList>
            <person name="Chen W.-M."/>
        </authorList>
    </citation>
    <scope>NUCLEOTIDE SEQUENCE [LARGE SCALE GENOMIC DNA]</scope>
    <source>
        <strain evidence="2 3">CCP-6</strain>
    </source>
</reference>
<protein>
    <submittedName>
        <fullName evidence="2">Uncharacterized protein</fullName>
    </submittedName>
</protein>
<accession>A0A437MF45</accession>